<dbReference type="EMBL" id="JADCTT010000018">
    <property type="protein sequence ID" value="KAF9743209.1"/>
    <property type="molecule type" value="Genomic_DNA"/>
</dbReference>
<accession>A0A8H7N1C6</accession>
<sequence>MDKKILLLHQQITQLQSDLSAALGRVQRIRKVRGRIESKAQQEIQRGLQELDEEEQSSSDQVLSFLEASERHTLEEV</sequence>
<dbReference type="Proteomes" id="UP000616885">
    <property type="component" value="Unassembled WGS sequence"/>
</dbReference>
<organism evidence="1 2">
    <name type="scientific">Bionectria ochroleuca</name>
    <name type="common">Gliocladium roseum</name>
    <dbReference type="NCBI Taxonomy" id="29856"/>
    <lineage>
        <taxon>Eukaryota</taxon>
        <taxon>Fungi</taxon>
        <taxon>Dikarya</taxon>
        <taxon>Ascomycota</taxon>
        <taxon>Pezizomycotina</taxon>
        <taxon>Sordariomycetes</taxon>
        <taxon>Hypocreomycetidae</taxon>
        <taxon>Hypocreales</taxon>
        <taxon>Bionectriaceae</taxon>
        <taxon>Clonostachys</taxon>
    </lineage>
</organism>
<gene>
    <name evidence="1" type="ORF">IM811_006865</name>
</gene>
<proteinExistence type="predicted"/>
<dbReference type="AlphaFoldDB" id="A0A8H7N1C6"/>
<evidence type="ECO:0000313" key="1">
    <source>
        <dbReference type="EMBL" id="KAF9743209.1"/>
    </source>
</evidence>
<evidence type="ECO:0000313" key="2">
    <source>
        <dbReference type="Proteomes" id="UP000616885"/>
    </source>
</evidence>
<protein>
    <submittedName>
        <fullName evidence="1">Uncharacterized protein</fullName>
    </submittedName>
</protein>
<name>A0A8H7N1C6_BIOOC</name>
<reference evidence="1" key="1">
    <citation type="submission" date="2020-10" db="EMBL/GenBank/DDBJ databases">
        <title>High-Quality Genome Resource of Clonostachys rosea strain S41 by Oxford Nanopore Long-Read Sequencing.</title>
        <authorList>
            <person name="Wang H."/>
        </authorList>
    </citation>
    <scope>NUCLEOTIDE SEQUENCE</scope>
    <source>
        <strain evidence="1">S41</strain>
    </source>
</reference>
<comment type="caution">
    <text evidence="1">The sequence shown here is derived from an EMBL/GenBank/DDBJ whole genome shotgun (WGS) entry which is preliminary data.</text>
</comment>